<dbReference type="Pfam" id="PF00512">
    <property type="entry name" value="HisKA"/>
    <property type="match status" value="1"/>
</dbReference>
<dbReference type="InterPro" id="IPR036097">
    <property type="entry name" value="HisK_dim/P_sf"/>
</dbReference>
<dbReference type="Gene3D" id="3.30.450.20">
    <property type="entry name" value="PAS domain"/>
    <property type="match status" value="5"/>
</dbReference>
<evidence type="ECO:0000259" key="15">
    <source>
        <dbReference type="PROSITE" id="PS50112"/>
    </source>
</evidence>
<dbReference type="Proteomes" id="UP001221302">
    <property type="component" value="Unassembled WGS sequence"/>
</dbReference>
<evidence type="ECO:0000256" key="9">
    <source>
        <dbReference type="ARBA" id="ARBA00022840"/>
    </source>
</evidence>
<dbReference type="PANTHER" id="PTHR43047:SF72">
    <property type="entry name" value="OSMOSENSING HISTIDINE PROTEIN KINASE SLN1"/>
    <property type="match status" value="1"/>
</dbReference>
<gene>
    <name evidence="17" type="ORF">P0M35_03440</name>
</gene>
<dbReference type="CDD" id="cd00082">
    <property type="entry name" value="HisKA"/>
    <property type="match status" value="1"/>
</dbReference>
<evidence type="ECO:0000256" key="5">
    <source>
        <dbReference type="ARBA" id="ARBA00022553"/>
    </source>
</evidence>
<dbReference type="InterPro" id="IPR000700">
    <property type="entry name" value="PAS-assoc_C"/>
</dbReference>
<evidence type="ECO:0000313" key="17">
    <source>
        <dbReference type="EMBL" id="MDF1611189.1"/>
    </source>
</evidence>
<dbReference type="GO" id="GO:0009927">
    <property type="term" value="F:histidine phosphotransfer kinase activity"/>
    <property type="evidence" value="ECO:0007669"/>
    <property type="project" value="TreeGrafter"/>
</dbReference>
<dbReference type="SUPFAM" id="SSF55874">
    <property type="entry name" value="ATPase domain of HSP90 chaperone/DNA topoisomerase II/histidine kinase"/>
    <property type="match status" value="1"/>
</dbReference>
<keyword evidence="7" id="KW-0547">Nucleotide-binding</keyword>
<feature type="domain" description="PAS" evidence="15">
    <location>
        <begin position="387"/>
        <end position="441"/>
    </location>
</feature>
<dbReference type="EC" id="2.7.13.3" evidence="3"/>
<dbReference type="Pfam" id="PF13188">
    <property type="entry name" value="PAS_8"/>
    <property type="match status" value="1"/>
</dbReference>
<evidence type="ECO:0000256" key="10">
    <source>
        <dbReference type="ARBA" id="ARBA00023012"/>
    </source>
</evidence>
<dbReference type="InterPro" id="IPR011006">
    <property type="entry name" value="CheY-like_superfamily"/>
</dbReference>
<dbReference type="AlphaFoldDB" id="A0AAE3NYR2"/>
<keyword evidence="4" id="KW-1003">Cell membrane</keyword>
<dbReference type="Pfam" id="PF02518">
    <property type="entry name" value="HATPase_c"/>
    <property type="match status" value="1"/>
</dbReference>
<evidence type="ECO:0000256" key="4">
    <source>
        <dbReference type="ARBA" id="ARBA00022475"/>
    </source>
</evidence>
<dbReference type="InterPro" id="IPR005467">
    <property type="entry name" value="His_kinase_dom"/>
</dbReference>
<dbReference type="Pfam" id="PF13426">
    <property type="entry name" value="PAS_9"/>
    <property type="match status" value="2"/>
</dbReference>
<dbReference type="InterPro" id="IPR003594">
    <property type="entry name" value="HATPase_dom"/>
</dbReference>
<dbReference type="EMBL" id="JARGDL010000003">
    <property type="protein sequence ID" value="MDF1611189.1"/>
    <property type="molecule type" value="Genomic_DNA"/>
</dbReference>
<sequence length="1127" mass="129610">MTTFSDKTNELPKSEISFKEILEYAPIGIMIFQRDWTIKFVNENFFLFPGVLGGKPENVIGKSIYSNRIFSNIDIRPELDLLINGEPFEKEISSAKTITGGKVSLLLKGTPIKFSNEQAGGILILEDLKITPQNDFAETTVNDEVGILLSKLSDFYLLVDYDGNIEKSSIKDYSKYYFLFDPDSIKSEIKKLTTLIFREHIEEIVQTKKVKTIKIPFLVDKKEIEYNITFILHDESEFNPKVYVLFKEILEKEENKFHEDELKELLTYQHIVSSLAGGLIGLNKNNRIVFWNENASRIFGLTKSEIFGKPINKIFPQLSDEYISKIKSGINLKGQWKEILSIGFDEESSSYFEIEASILNQDDNELLFFICQNVTEKVKQEKELKESEEKFKNIVANSPDYIITTNSRGFITYANKKFIEAFQYTQNEINKINFRELIDPEFLLNNSFDLEEYAINKNINYELPLINKSGHRIFALASITSSANKNKTISYNIILTDITLRKESEKDMMLIRSVFEASVDGIALIHKKKFALINDSFVKMFAYDSFSELLDIEPIELVSEKDKWRISNFIDLAVEGKESPSRYSFTAVRKDGSTFEAENSVSFYEFELDRFIVWVLRDQTEEFKARQALLESEAKYRTITESINECIWAAEKKNNELKAVFYTNAIKKITSYEAQEFLDDEELWGKIIHPDDVDIVGEKMDLLYEDPIRKMENLEYRIIDKLGNVIWIENKISCVRDERGKIQKVFGIISDITLSKKAEEELKRSTKELRELNETKDRFISIISHDLRTPFSSIIGFADLLLNDKSMDEEKRIQYIQFIKDSSKSMLSLVNSLLDWTRLQTGRIKFEPDRINAKHVIEKTLQILSGVAIQKKIKLINEVDKDFFIHADENLLLQVFNNLVSNAIKFTKQNGKISISAQLNVEQKQVEFSVKDEGVGIKKEDINKLFKVDTKFTTPGTEGEKGSGLGLSLVYEIIKKHGGDIWVKSEVGKGSQFTFSIPVASSYILLVDDSKTDRLLYAKLIKSLMPNYNILEAENGKKALDVIKENLPALVITDHNMPVMNGYDFVKQLSVTELKYKPPVIVLSGDVNKAVESEYKEFDVEYIFTKPVNLAKFKDAIEKSLKKAIYS</sequence>
<evidence type="ECO:0000256" key="12">
    <source>
        <dbReference type="PROSITE-ProRule" id="PRU00169"/>
    </source>
</evidence>
<dbReference type="PROSITE" id="PS50113">
    <property type="entry name" value="PAC"/>
    <property type="match status" value="1"/>
</dbReference>
<dbReference type="SMART" id="SM00091">
    <property type="entry name" value="PAS"/>
    <property type="match status" value="5"/>
</dbReference>
<keyword evidence="11" id="KW-0472">Membrane</keyword>
<dbReference type="Pfam" id="PF00072">
    <property type="entry name" value="Response_reg"/>
    <property type="match status" value="1"/>
</dbReference>
<dbReference type="InterPro" id="IPR003661">
    <property type="entry name" value="HisK_dim/P_dom"/>
</dbReference>
<comment type="subcellular location">
    <subcellularLocation>
        <location evidence="2">Cell membrane</location>
    </subcellularLocation>
</comment>
<evidence type="ECO:0000256" key="6">
    <source>
        <dbReference type="ARBA" id="ARBA00022679"/>
    </source>
</evidence>
<dbReference type="NCBIfam" id="TIGR00229">
    <property type="entry name" value="sensory_box"/>
    <property type="match status" value="4"/>
</dbReference>
<reference evidence="17" key="1">
    <citation type="submission" date="2023-03" db="EMBL/GenBank/DDBJ databases">
        <title>Stygiobacter electus gen. nov., sp. nov., facultatively anaerobic thermotolerant bacterium of the class Ignavibacteria from a well of Yessentuki mineral water deposit.</title>
        <authorList>
            <person name="Podosokorskaya O.A."/>
            <person name="Elcheninov A.G."/>
            <person name="Petrova N.F."/>
            <person name="Zavarzina D.G."/>
            <person name="Kublanov I.V."/>
            <person name="Merkel A.Y."/>
        </authorList>
    </citation>
    <scope>NUCLEOTIDE SEQUENCE</scope>
    <source>
        <strain evidence="17">09-Me</strain>
    </source>
</reference>
<keyword evidence="5 12" id="KW-0597">Phosphoprotein</keyword>
<feature type="modified residue" description="4-aspartylphosphate" evidence="12">
    <location>
        <position position="1054"/>
    </location>
</feature>
<name>A0AAE3NYR2_9BACT</name>
<comment type="catalytic activity">
    <reaction evidence="1">
        <text>ATP + protein L-histidine = ADP + protein N-phospho-L-histidine.</text>
        <dbReference type="EC" id="2.7.13.3"/>
    </reaction>
</comment>
<feature type="domain" description="Response regulatory" evidence="14">
    <location>
        <begin position="1003"/>
        <end position="1121"/>
    </location>
</feature>
<evidence type="ECO:0000256" key="8">
    <source>
        <dbReference type="ARBA" id="ARBA00022777"/>
    </source>
</evidence>
<evidence type="ECO:0000256" key="11">
    <source>
        <dbReference type="ARBA" id="ARBA00023136"/>
    </source>
</evidence>
<dbReference type="InterPro" id="IPR000014">
    <property type="entry name" value="PAS"/>
</dbReference>
<dbReference type="SUPFAM" id="SSF52172">
    <property type="entry name" value="CheY-like"/>
    <property type="match status" value="1"/>
</dbReference>
<evidence type="ECO:0000256" key="7">
    <source>
        <dbReference type="ARBA" id="ARBA00022741"/>
    </source>
</evidence>
<comment type="caution">
    <text evidence="17">The sequence shown here is derived from an EMBL/GenBank/DDBJ whole genome shotgun (WGS) entry which is preliminary data.</text>
</comment>
<dbReference type="GO" id="GO:0005524">
    <property type="term" value="F:ATP binding"/>
    <property type="evidence" value="ECO:0007669"/>
    <property type="project" value="UniProtKB-KW"/>
</dbReference>
<dbReference type="InterPro" id="IPR001610">
    <property type="entry name" value="PAC"/>
</dbReference>
<dbReference type="SMART" id="SM00448">
    <property type="entry name" value="REC"/>
    <property type="match status" value="1"/>
</dbReference>
<dbReference type="CDD" id="cd17546">
    <property type="entry name" value="REC_hyHK_CKI1_RcsC-like"/>
    <property type="match status" value="1"/>
</dbReference>
<dbReference type="Gene3D" id="1.10.287.130">
    <property type="match status" value="1"/>
</dbReference>
<feature type="domain" description="PAS" evidence="15">
    <location>
        <begin position="264"/>
        <end position="333"/>
    </location>
</feature>
<dbReference type="InterPro" id="IPR036890">
    <property type="entry name" value="HATPase_C_sf"/>
</dbReference>
<dbReference type="FunFam" id="3.30.565.10:FF:000023">
    <property type="entry name" value="PAS domain-containing sensor histidine kinase"/>
    <property type="match status" value="1"/>
</dbReference>
<dbReference type="SUPFAM" id="SSF47384">
    <property type="entry name" value="Homodimeric domain of signal transducing histidine kinase"/>
    <property type="match status" value="1"/>
</dbReference>
<keyword evidence="8" id="KW-0418">Kinase</keyword>
<dbReference type="InterPro" id="IPR013655">
    <property type="entry name" value="PAS_fold_3"/>
</dbReference>
<dbReference type="CDD" id="cd00130">
    <property type="entry name" value="PAS"/>
    <property type="match status" value="3"/>
</dbReference>
<feature type="domain" description="PAC" evidence="16">
    <location>
        <begin position="712"/>
        <end position="764"/>
    </location>
</feature>
<dbReference type="RefSeq" id="WP_321534956.1">
    <property type="nucleotide sequence ID" value="NZ_JARGDL010000003.1"/>
</dbReference>
<dbReference type="Gene3D" id="3.30.565.10">
    <property type="entry name" value="Histidine kinase-like ATPase, C-terminal domain"/>
    <property type="match status" value="1"/>
</dbReference>
<dbReference type="SMART" id="SM00086">
    <property type="entry name" value="PAC"/>
    <property type="match status" value="3"/>
</dbReference>
<dbReference type="GO" id="GO:0005886">
    <property type="term" value="C:plasma membrane"/>
    <property type="evidence" value="ECO:0007669"/>
    <property type="project" value="UniProtKB-SubCell"/>
</dbReference>
<dbReference type="SMART" id="SM00387">
    <property type="entry name" value="HATPase_c"/>
    <property type="match status" value="1"/>
</dbReference>
<feature type="domain" description="Histidine kinase" evidence="13">
    <location>
        <begin position="782"/>
        <end position="1001"/>
    </location>
</feature>
<dbReference type="GO" id="GO:0000155">
    <property type="term" value="F:phosphorelay sensor kinase activity"/>
    <property type="evidence" value="ECO:0007669"/>
    <property type="project" value="InterPro"/>
</dbReference>
<evidence type="ECO:0000256" key="2">
    <source>
        <dbReference type="ARBA" id="ARBA00004236"/>
    </source>
</evidence>
<dbReference type="PROSITE" id="PS50112">
    <property type="entry name" value="PAS"/>
    <property type="match status" value="3"/>
</dbReference>
<organism evidence="17 18">
    <name type="scientific">Stygiobacter electus</name>
    <dbReference type="NCBI Taxonomy" id="3032292"/>
    <lineage>
        <taxon>Bacteria</taxon>
        <taxon>Pseudomonadati</taxon>
        <taxon>Ignavibacteriota</taxon>
        <taxon>Ignavibacteria</taxon>
        <taxon>Ignavibacteriales</taxon>
        <taxon>Melioribacteraceae</taxon>
        <taxon>Stygiobacter</taxon>
    </lineage>
</organism>
<protein>
    <recommendedName>
        <fullName evidence="3">histidine kinase</fullName>
        <ecNumber evidence="3">2.7.13.3</ecNumber>
    </recommendedName>
</protein>
<proteinExistence type="predicted"/>
<evidence type="ECO:0000256" key="1">
    <source>
        <dbReference type="ARBA" id="ARBA00000085"/>
    </source>
</evidence>
<dbReference type="PRINTS" id="PR00344">
    <property type="entry name" value="BCTRLSENSOR"/>
</dbReference>
<dbReference type="InterPro" id="IPR004358">
    <property type="entry name" value="Sig_transdc_His_kin-like_C"/>
</dbReference>
<keyword evidence="6" id="KW-0808">Transferase</keyword>
<accession>A0AAE3NYR2</accession>
<dbReference type="InterPro" id="IPR001789">
    <property type="entry name" value="Sig_transdc_resp-reg_receiver"/>
</dbReference>
<evidence type="ECO:0000259" key="14">
    <source>
        <dbReference type="PROSITE" id="PS50110"/>
    </source>
</evidence>
<dbReference type="Gene3D" id="3.40.50.2300">
    <property type="match status" value="1"/>
</dbReference>
<keyword evidence="10" id="KW-0902">Two-component regulatory system</keyword>
<dbReference type="InterPro" id="IPR035965">
    <property type="entry name" value="PAS-like_dom_sf"/>
</dbReference>
<dbReference type="PANTHER" id="PTHR43047">
    <property type="entry name" value="TWO-COMPONENT HISTIDINE PROTEIN KINASE"/>
    <property type="match status" value="1"/>
</dbReference>
<dbReference type="Pfam" id="PF08447">
    <property type="entry name" value="PAS_3"/>
    <property type="match status" value="1"/>
</dbReference>
<evidence type="ECO:0000259" key="16">
    <source>
        <dbReference type="PROSITE" id="PS50113"/>
    </source>
</evidence>
<keyword evidence="9" id="KW-0067">ATP-binding</keyword>
<feature type="domain" description="PAS" evidence="15">
    <location>
        <begin position="632"/>
        <end position="707"/>
    </location>
</feature>
<dbReference type="PROSITE" id="PS50109">
    <property type="entry name" value="HIS_KIN"/>
    <property type="match status" value="1"/>
</dbReference>
<keyword evidence="18" id="KW-1185">Reference proteome</keyword>
<dbReference type="PROSITE" id="PS50110">
    <property type="entry name" value="RESPONSE_REGULATORY"/>
    <property type="match status" value="1"/>
</dbReference>
<evidence type="ECO:0000259" key="13">
    <source>
        <dbReference type="PROSITE" id="PS50109"/>
    </source>
</evidence>
<evidence type="ECO:0000256" key="3">
    <source>
        <dbReference type="ARBA" id="ARBA00012438"/>
    </source>
</evidence>
<dbReference type="SMART" id="SM00388">
    <property type="entry name" value="HisKA"/>
    <property type="match status" value="1"/>
</dbReference>
<dbReference type="SUPFAM" id="SSF55785">
    <property type="entry name" value="PYP-like sensor domain (PAS domain)"/>
    <property type="match status" value="5"/>
</dbReference>
<evidence type="ECO:0000313" key="18">
    <source>
        <dbReference type="Proteomes" id="UP001221302"/>
    </source>
</evidence>